<dbReference type="AlphaFoldDB" id="A0A0E0USZ6"/>
<dbReference type="HOGENOM" id="CLU_2023873_0_0_9"/>
<dbReference type="Proteomes" id="UP000000486">
    <property type="component" value="Chromosome"/>
</dbReference>
<accession>A0A0E0USZ6</accession>
<evidence type="ECO:0000313" key="1">
    <source>
        <dbReference type="EMBL" id="AEH91090.1"/>
    </source>
</evidence>
<dbReference type="KEGG" id="lmq:LMM7_0084"/>
<proteinExistence type="predicted"/>
<evidence type="ECO:0000313" key="2">
    <source>
        <dbReference type="Proteomes" id="UP000000486"/>
    </source>
</evidence>
<dbReference type="PATRIC" id="fig|1030009.3.peg.81"/>
<sequence>MRFREGDKVEFIQQGELTQGVVTEIEDTGHSIFYQIDYARNTEIIWITEDKLLPPAPVLKVPQRGDRMRHKIVQVGFLADKGEELIKLLDDGWKILTATYVGDNIEQIGGLVQYVLRKEVAE</sequence>
<gene>
    <name evidence="1" type="ordered locus">LMM7_0084</name>
</gene>
<reference evidence="1 2" key="1">
    <citation type="journal article" date="2011" name="J. Bacteriol.">
        <title>Genome sequence of the nonpathogenic Listeria monocytogenes serovar 4a strain M7.</title>
        <authorList>
            <person name="Chen J."/>
            <person name="Xia Y."/>
            <person name="Cheng C."/>
            <person name="Fang C."/>
            <person name="Shan Y."/>
            <person name="Jin G."/>
            <person name="Fang W."/>
        </authorList>
    </citation>
    <scope>NUCLEOTIDE SEQUENCE [LARGE SCALE GENOMIC DNA]</scope>
    <source>
        <strain evidence="1 2">M7</strain>
    </source>
</reference>
<organism evidence="1 2">
    <name type="scientific">Listeria monocytogenes serotype 4a (strain M7)</name>
    <dbReference type="NCBI Taxonomy" id="1030009"/>
    <lineage>
        <taxon>Bacteria</taxon>
        <taxon>Bacillati</taxon>
        <taxon>Bacillota</taxon>
        <taxon>Bacilli</taxon>
        <taxon>Bacillales</taxon>
        <taxon>Listeriaceae</taxon>
        <taxon>Listeria</taxon>
    </lineage>
</organism>
<dbReference type="EMBL" id="CP002816">
    <property type="protein sequence ID" value="AEH91090.1"/>
    <property type="molecule type" value="Genomic_DNA"/>
</dbReference>
<name>A0A0E0USZ6_LISMM</name>
<protein>
    <submittedName>
        <fullName evidence="1">Gp35 protein</fullName>
    </submittedName>
</protein>